<accession>A0ABR4G205</accession>
<dbReference type="Gene3D" id="3.90.25.10">
    <property type="entry name" value="UDP-galactose 4-epimerase, domain 1"/>
    <property type="match status" value="1"/>
</dbReference>
<dbReference type="Proteomes" id="UP001610563">
    <property type="component" value="Unassembled WGS sequence"/>
</dbReference>
<dbReference type="EMBL" id="JBFTWV010000063">
    <property type="protein sequence ID" value="KAL2793051.1"/>
    <property type="molecule type" value="Genomic_DNA"/>
</dbReference>
<protein>
    <submittedName>
        <fullName evidence="2">NAD(P)-binding protein</fullName>
    </submittedName>
</protein>
<sequence length="299" mass="33068">MPPTVKVTVAIVGASGETGRSIVNGLLADPDTEFERGVRVVAADLNGPQEALVELLSGADVVISAIFFGSLVDEKPLAEAAKKAGVKRFLQSALMIVVPPRGVVDFREQKEENLNFIQKLRLPYTYVDAGWCGRFDHVLASSQPDNPIGLDGNVPSALADLRDVGRYVAKIITDPRTLNKRVHVYNELLTRNEVYDKVEALAGEQLPRSYVSEEQVLARIDNARKELDENPSDLTAIGALTTTQLFCSWGIRGDNTPEYAQYLGYLDGKELYPEFEFKKFDDYVKEVLDGTAVGVYRYH</sequence>
<name>A0ABR4G205_9EURO</name>
<evidence type="ECO:0000313" key="2">
    <source>
        <dbReference type="EMBL" id="KAL2793051.1"/>
    </source>
</evidence>
<reference evidence="2 3" key="1">
    <citation type="submission" date="2024-07" db="EMBL/GenBank/DDBJ databases">
        <title>Section-level genome sequencing and comparative genomics of Aspergillus sections Usti and Cavernicolus.</title>
        <authorList>
            <consortium name="Lawrence Berkeley National Laboratory"/>
            <person name="Nybo J.L."/>
            <person name="Vesth T.C."/>
            <person name="Theobald S."/>
            <person name="Frisvad J.C."/>
            <person name="Larsen T.O."/>
            <person name="Kjaerboelling I."/>
            <person name="Rothschild-Mancinelli K."/>
            <person name="Lyhne E.K."/>
            <person name="Kogle M.E."/>
            <person name="Barry K."/>
            <person name="Clum A."/>
            <person name="Na H."/>
            <person name="Ledsgaard L."/>
            <person name="Lin J."/>
            <person name="Lipzen A."/>
            <person name="Kuo A."/>
            <person name="Riley R."/>
            <person name="Mondo S."/>
            <person name="Labutti K."/>
            <person name="Haridas S."/>
            <person name="Pangalinan J."/>
            <person name="Salamov A.A."/>
            <person name="Simmons B.A."/>
            <person name="Magnuson J.K."/>
            <person name="Chen J."/>
            <person name="Drula E."/>
            <person name="Henrissat B."/>
            <person name="Wiebenga A."/>
            <person name="Lubbers R.J."/>
            <person name="Gomes A.C."/>
            <person name="Makela M.R."/>
            <person name="Stajich J."/>
            <person name="Grigoriev I.V."/>
            <person name="Mortensen U.H."/>
            <person name="De Vries R.P."/>
            <person name="Baker S.E."/>
            <person name="Andersen M.R."/>
        </authorList>
    </citation>
    <scope>NUCLEOTIDE SEQUENCE [LARGE SCALE GENOMIC DNA]</scope>
    <source>
        <strain evidence="2 3">CBS 209.92</strain>
    </source>
</reference>
<keyword evidence="3" id="KW-1185">Reference proteome</keyword>
<dbReference type="SUPFAM" id="SSF51735">
    <property type="entry name" value="NAD(P)-binding Rossmann-fold domains"/>
    <property type="match status" value="1"/>
</dbReference>
<dbReference type="PANTHER" id="PTHR43349">
    <property type="entry name" value="PINORESINOL REDUCTASE-RELATED"/>
    <property type="match status" value="1"/>
</dbReference>
<evidence type="ECO:0000313" key="3">
    <source>
        <dbReference type="Proteomes" id="UP001610563"/>
    </source>
</evidence>
<dbReference type="InterPro" id="IPR008030">
    <property type="entry name" value="NmrA-like"/>
</dbReference>
<dbReference type="InterPro" id="IPR050608">
    <property type="entry name" value="NmrA-type/Isoflavone_red_sf"/>
</dbReference>
<dbReference type="PANTHER" id="PTHR43349:SF93">
    <property type="entry name" value="ISOFLAVONE REDUCTASE HOMOLOG P3-RELATED"/>
    <property type="match status" value="1"/>
</dbReference>
<dbReference type="Gene3D" id="3.40.50.720">
    <property type="entry name" value="NAD(P)-binding Rossmann-like Domain"/>
    <property type="match status" value="1"/>
</dbReference>
<dbReference type="Pfam" id="PF05368">
    <property type="entry name" value="NmrA"/>
    <property type="match status" value="1"/>
</dbReference>
<dbReference type="InterPro" id="IPR036291">
    <property type="entry name" value="NAD(P)-bd_dom_sf"/>
</dbReference>
<organism evidence="2 3">
    <name type="scientific">Aspergillus keveii</name>
    <dbReference type="NCBI Taxonomy" id="714993"/>
    <lineage>
        <taxon>Eukaryota</taxon>
        <taxon>Fungi</taxon>
        <taxon>Dikarya</taxon>
        <taxon>Ascomycota</taxon>
        <taxon>Pezizomycotina</taxon>
        <taxon>Eurotiomycetes</taxon>
        <taxon>Eurotiomycetidae</taxon>
        <taxon>Eurotiales</taxon>
        <taxon>Aspergillaceae</taxon>
        <taxon>Aspergillus</taxon>
        <taxon>Aspergillus subgen. Nidulantes</taxon>
    </lineage>
</organism>
<comment type="caution">
    <text evidence="2">The sequence shown here is derived from an EMBL/GenBank/DDBJ whole genome shotgun (WGS) entry which is preliminary data.</text>
</comment>
<evidence type="ECO:0000259" key="1">
    <source>
        <dbReference type="Pfam" id="PF05368"/>
    </source>
</evidence>
<gene>
    <name evidence="2" type="ORF">BJX66DRAFT_326367</name>
</gene>
<proteinExistence type="predicted"/>
<feature type="domain" description="NmrA-like" evidence="1">
    <location>
        <begin position="35"/>
        <end position="229"/>
    </location>
</feature>